<name>A0A0E9RXD4_ANGAN</name>
<dbReference type="AlphaFoldDB" id="A0A0E9RXD4"/>
<proteinExistence type="predicted"/>
<sequence length="48" mass="5512">MKVFANKGSAQATEQRHAPHFSYCYSLGNEHQMKNRYTCVRVSPPEVL</sequence>
<dbReference type="EMBL" id="GBXM01074718">
    <property type="protein sequence ID" value="JAH33859.1"/>
    <property type="molecule type" value="Transcribed_RNA"/>
</dbReference>
<evidence type="ECO:0000313" key="1">
    <source>
        <dbReference type="EMBL" id="JAH33859.1"/>
    </source>
</evidence>
<accession>A0A0E9RXD4</accession>
<reference evidence="1" key="1">
    <citation type="submission" date="2014-11" db="EMBL/GenBank/DDBJ databases">
        <authorList>
            <person name="Amaro Gonzalez C."/>
        </authorList>
    </citation>
    <scope>NUCLEOTIDE SEQUENCE</scope>
</reference>
<reference evidence="1" key="2">
    <citation type="journal article" date="2015" name="Fish Shellfish Immunol.">
        <title>Early steps in the European eel (Anguilla anguilla)-Vibrio vulnificus interaction in the gills: Role of the RtxA13 toxin.</title>
        <authorList>
            <person name="Callol A."/>
            <person name="Pajuelo D."/>
            <person name="Ebbesson L."/>
            <person name="Teles M."/>
            <person name="MacKenzie S."/>
            <person name="Amaro C."/>
        </authorList>
    </citation>
    <scope>NUCLEOTIDE SEQUENCE</scope>
</reference>
<protein>
    <submittedName>
        <fullName evidence="1">Uncharacterized protein</fullName>
    </submittedName>
</protein>
<organism evidence="1">
    <name type="scientific">Anguilla anguilla</name>
    <name type="common">European freshwater eel</name>
    <name type="synonym">Muraena anguilla</name>
    <dbReference type="NCBI Taxonomy" id="7936"/>
    <lineage>
        <taxon>Eukaryota</taxon>
        <taxon>Metazoa</taxon>
        <taxon>Chordata</taxon>
        <taxon>Craniata</taxon>
        <taxon>Vertebrata</taxon>
        <taxon>Euteleostomi</taxon>
        <taxon>Actinopterygii</taxon>
        <taxon>Neopterygii</taxon>
        <taxon>Teleostei</taxon>
        <taxon>Anguilliformes</taxon>
        <taxon>Anguillidae</taxon>
        <taxon>Anguilla</taxon>
    </lineage>
</organism>